<dbReference type="InterPro" id="IPR036388">
    <property type="entry name" value="WH-like_DNA-bd_sf"/>
</dbReference>
<dbReference type="InterPro" id="IPR011990">
    <property type="entry name" value="TPR-like_helical_dom_sf"/>
</dbReference>
<dbReference type="SMART" id="SM00862">
    <property type="entry name" value="Trans_reg_C"/>
    <property type="match status" value="1"/>
</dbReference>
<name>A0A0E3Z0R5_9GAMM</name>
<dbReference type="GO" id="GO:0003677">
    <property type="term" value="F:DNA binding"/>
    <property type="evidence" value="ECO:0007669"/>
    <property type="project" value="UniProtKB-UniRule"/>
</dbReference>
<dbReference type="GO" id="GO:0006355">
    <property type="term" value="P:regulation of DNA-templated transcription"/>
    <property type="evidence" value="ECO:0007669"/>
    <property type="project" value="InterPro"/>
</dbReference>
<dbReference type="InterPro" id="IPR016032">
    <property type="entry name" value="Sig_transdc_resp-reg_C-effctor"/>
</dbReference>
<gene>
    <name evidence="6" type="ORF">WQ53_08155</name>
</gene>
<dbReference type="PROSITE" id="PS51755">
    <property type="entry name" value="OMPR_PHOB"/>
    <property type="match status" value="1"/>
</dbReference>
<feature type="region of interest" description="Disordered" evidence="3">
    <location>
        <begin position="117"/>
        <end position="146"/>
    </location>
</feature>
<dbReference type="Gene3D" id="3.40.50.10070">
    <property type="entry name" value="TolB, N-terminal domain"/>
    <property type="match status" value="1"/>
</dbReference>
<keyword evidence="1 2" id="KW-0238">DNA-binding</keyword>
<keyword evidence="4" id="KW-0472">Membrane</keyword>
<evidence type="ECO:0000259" key="5">
    <source>
        <dbReference type="PROSITE" id="PS51755"/>
    </source>
</evidence>
<dbReference type="Pfam" id="PF00486">
    <property type="entry name" value="Trans_reg_C"/>
    <property type="match status" value="1"/>
</dbReference>
<dbReference type="AlphaFoldDB" id="A0A0E3Z0R5"/>
<feature type="DNA-binding region" description="OmpR/PhoB-type" evidence="2">
    <location>
        <begin position="17"/>
        <end position="115"/>
    </location>
</feature>
<dbReference type="GO" id="GO:0000160">
    <property type="term" value="P:phosphorelay signal transduction system"/>
    <property type="evidence" value="ECO:0007669"/>
    <property type="project" value="InterPro"/>
</dbReference>
<dbReference type="SUPFAM" id="SSF48452">
    <property type="entry name" value="TPR-like"/>
    <property type="match status" value="1"/>
</dbReference>
<dbReference type="InterPro" id="IPR001867">
    <property type="entry name" value="OmpR/PhoB-type_DNA-bd"/>
</dbReference>
<keyword evidence="4" id="KW-1133">Transmembrane helix</keyword>
<organism evidence="6 7">
    <name type="scientific">Pseudoxanthomonas suwonensis</name>
    <dbReference type="NCBI Taxonomy" id="314722"/>
    <lineage>
        <taxon>Bacteria</taxon>
        <taxon>Pseudomonadati</taxon>
        <taxon>Pseudomonadota</taxon>
        <taxon>Gammaproteobacteria</taxon>
        <taxon>Lysobacterales</taxon>
        <taxon>Lysobacteraceae</taxon>
        <taxon>Pseudoxanthomonas</taxon>
    </lineage>
</organism>
<keyword evidence="7" id="KW-1185">Reference proteome</keyword>
<evidence type="ECO:0000256" key="3">
    <source>
        <dbReference type="SAM" id="MobiDB-lite"/>
    </source>
</evidence>
<feature type="domain" description="OmpR/PhoB-type" evidence="5">
    <location>
        <begin position="17"/>
        <end position="115"/>
    </location>
</feature>
<feature type="transmembrane region" description="Helical" evidence="4">
    <location>
        <begin position="154"/>
        <end position="176"/>
    </location>
</feature>
<sequence>MRAAIARSPPAMPQTGPPSLEFEDTVIDFAGHRLLRGGSEQALEPKAFAVLALLAGTPGRVFTRDEILDAVWGHRHVTPGVLNRIMTLLRQALGEDAHHPRLLHTLHGVGYRFDLPAAAAPPPPGPTTTHPAEPVPDAVGPPRRRASDRAMPRTAAQAAFWLLLLVALALAGWRWWPREAPTAATAPTAAGSAEPAAVPTLVVMPLKAIGDDESGRVIADGLSEELIGSLAQIQGLRVIARTSTALAAAESSDPARLIARLGISHLLEGSLQRSGQRLRVRLRLVDAHSGDALWARDFDRDASEVLLLQQEIAEAVAASLALSLNLAATKGKTGDVDWLQRYLAARTLLERRDLPPEQSIEVAESEFRALLRERPDDARARASLALALYLRSVRRPSLASLPTLREEALHEAAIALQLDPSLPEPYMVQGEAACNANEWERCLALQEKADSVGSHQEFADGYAFTLAELGYLDRAEAKLREIIARDPINARPHFILARLLDTRGEHELAHREFEDHRSPNDVYGRWFNAVWRGDHAEALRIAEDEIGATGSPGAYDLLLKPGYVAGSRALIDPALWPQALAATAEFERQTGLLDFIRLLAPDAPEHGAELVRRLGEMRALGYSSWSLLLWTEDLAWLRRDPAFQAYLRDNGILDYWRKHGFPEQCRPHGDGAICE</sequence>
<protein>
    <recommendedName>
        <fullName evidence="5">OmpR/PhoB-type domain-containing protein</fullName>
    </recommendedName>
</protein>
<evidence type="ECO:0000256" key="4">
    <source>
        <dbReference type="SAM" id="Phobius"/>
    </source>
</evidence>
<keyword evidence="4" id="KW-0812">Transmembrane</keyword>
<dbReference type="Gene3D" id="1.10.10.10">
    <property type="entry name" value="Winged helix-like DNA-binding domain superfamily/Winged helix DNA-binding domain"/>
    <property type="match status" value="1"/>
</dbReference>
<accession>A0A0E3Z0R5</accession>
<evidence type="ECO:0000256" key="1">
    <source>
        <dbReference type="ARBA" id="ARBA00023125"/>
    </source>
</evidence>
<dbReference type="Proteomes" id="UP000033067">
    <property type="component" value="Chromosome"/>
</dbReference>
<dbReference type="SUPFAM" id="SSF46894">
    <property type="entry name" value="C-terminal effector domain of the bipartite response regulators"/>
    <property type="match status" value="1"/>
</dbReference>
<dbReference type="EMBL" id="CP011144">
    <property type="protein sequence ID" value="AKC86732.1"/>
    <property type="molecule type" value="Genomic_DNA"/>
</dbReference>
<dbReference type="KEGG" id="psuw:WQ53_08155"/>
<proteinExistence type="predicted"/>
<evidence type="ECO:0000313" key="7">
    <source>
        <dbReference type="Proteomes" id="UP000033067"/>
    </source>
</evidence>
<dbReference type="CDD" id="cd00383">
    <property type="entry name" value="trans_reg_C"/>
    <property type="match status" value="1"/>
</dbReference>
<dbReference type="PATRIC" id="fig|314722.6.peg.1750"/>
<evidence type="ECO:0000313" key="6">
    <source>
        <dbReference type="EMBL" id="AKC86732.1"/>
    </source>
</evidence>
<reference evidence="6 7" key="1">
    <citation type="journal article" date="2015" name="Genome Announc.">
        <title>Complete Genome Sequence of Pseudoxanthomonas suwonensis Strain J1, a Cellulose-Degrading Bacterium Isolated from Leaf- and Wood-Enriched Soil.</title>
        <authorList>
            <person name="Hou L."/>
            <person name="Jiang J."/>
            <person name="Xu Z."/>
            <person name="Zhou Y."/>
            <person name="Leung F.C."/>
        </authorList>
    </citation>
    <scope>NUCLEOTIDE SEQUENCE [LARGE SCALE GENOMIC DNA]</scope>
    <source>
        <strain evidence="6 7">J1</strain>
    </source>
</reference>
<dbReference type="Gene3D" id="1.25.40.10">
    <property type="entry name" value="Tetratricopeptide repeat domain"/>
    <property type="match status" value="1"/>
</dbReference>
<evidence type="ECO:0000256" key="2">
    <source>
        <dbReference type="PROSITE-ProRule" id="PRU01091"/>
    </source>
</evidence>